<name>A0A7X5TPK4_9GAMM</name>
<keyword evidence="1" id="KW-0472">Membrane</keyword>
<feature type="domain" description="Peptidase M56" evidence="2">
    <location>
        <begin position="142"/>
        <end position="271"/>
    </location>
</feature>
<feature type="transmembrane region" description="Helical" evidence="1">
    <location>
        <begin position="281"/>
        <end position="304"/>
    </location>
</feature>
<organism evidence="3 4">
    <name type="scientific">Luteibacter yeojuensis</name>
    <dbReference type="NCBI Taxonomy" id="345309"/>
    <lineage>
        <taxon>Bacteria</taxon>
        <taxon>Pseudomonadati</taxon>
        <taxon>Pseudomonadota</taxon>
        <taxon>Gammaproteobacteria</taxon>
        <taxon>Lysobacterales</taxon>
        <taxon>Rhodanobacteraceae</taxon>
        <taxon>Luteibacter</taxon>
    </lineage>
</organism>
<feature type="transmembrane region" description="Helical" evidence="1">
    <location>
        <begin position="35"/>
        <end position="56"/>
    </location>
</feature>
<dbReference type="Pfam" id="PF05569">
    <property type="entry name" value="Peptidase_M56"/>
    <property type="match status" value="1"/>
</dbReference>
<keyword evidence="4" id="KW-1185">Reference proteome</keyword>
<protein>
    <submittedName>
        <fullName evidence="3">M56 family metallopeptidase</fullName>
    </submittedName>
</protein>
<evidence type="ECO:0000313" key="4">
    <source>
        <dbReference type="Proteomes" id="UP000518878"/>
    </source>
</evidence>
<dbReference type="CDD" id="cd07341">
    <property type="entry name" value="M56_BlaR1_MecR1_like"/>
    <property type="match status" value="1"/>
</dbReference>
<dbReference type="AlphaFoldDB" id="A0A7X5TPK4"/>
<evidence type="ECO:0000313" key="3">
    <source>
        <dbReference type="EMBL" id="NID15571.1"/>
    </source>
</evidence>
<accession>A0A7X5TPK4</accession>
<dbReference type="Proteomes" id="UP000518878">
    <property type="component" value="Unassembled WGS sequence"/>
</dbReference>
<dbReference type="PANTHER" id="PTHR34978">
    <property type="entry name" value="POSSIBLE SENSOR-TRANSDUCER PROTEIN BLAR"/>
    <property type="match status" value="1"/>
</dbReference>
<dbReference type="RefSeq" id="WP_166699300.1">
    <property type="nucleotide sequence ID" value="NZ_JAAQTL010000001.1"/>
</dbReference>
<keyword evidence="1" id="KW-1133">Transmembrane helix</keyword>
<keyword evidence="1" id="KW-0812">Transmembrane</keyword>
<dbReference type="InterPro" id="IPR052173">
    <property type="entry name" value="Beta-lactam_resp_regulator"/>
</dbReference>
<evidence type="ECO:0000259" key="2">
    <source>
        <dbReference type="Pfam" id="PF05569"/>
    </source>
</evidence>
<reference evidence="3 4" key="1">
    <citation type="journal article" date="2006" name="Int. J. Syst. Evol. Microbiol.">
        <title>Dyella yeojuensis sp. nov., isolated from greenhouse soil in Korea.</title>
        <authorList>
            <person name="Kim B.Y."/>
            <person name="Weon H.Y."/>
            <person name="Lee K.H."/>
            <person name="Seok S.J."/>
            <person name="Kwon S.W."/>
            <person name="Go S.J."/>
            <person name="Stackebrandt E."/>
        </authorList>
    </citation>
    <scope>NUCLEOTIDE SEQUENCE [LARGE SCALE GENOMIC DNA]</scope>
    <source>
        <strain evidence="3 4">DSM 17673</strain>
    </source>
</reference>
<feature type="transmembrane region" description="Helical" evidence="1">
    <location>
        <begin position="103"/>
        <end position="127"/>
    </location>
</feature>
<evidence type="ECO:0000256" key="1">
    <source>
        <dbReference type="SAM" id="Phobius"/>
    </source>
</evidence>
<dbReference type="EMBL" id="JAAQTL010000001">
    <property type="protein sequence ID" value="NID15571.1"/>
    <property type="molecule type" value="Genomic_DNA"/>
</dbReference>
<dbReference type="InterPro" id="IPR008756">
    <property type="entry name" value="Peptidase_M56"/>
</dbReference>
<comment type="caution">
    <text evidence="3">The sequence shown here is derived from an EMBL/GenBank/DDBJ whole genome shotgun (WGS) entry which is preliminary data.</text>
</comment>
<sequence>MIAWMLYAVLVALALTAAAFMAERAAKGRGAPTRWPWVASMLGSLAVPILAACASIRLPDSLAGGNAAASLVLSGATSIRTPLTQIHLDDVPVYGVSVSADAVAVVLWVSASALMMVTLSLGAVWVLRRKRGWRQETLYGEQVCIAPHTGPAVVGLIRPQIVVPEWLLQMSREQQGYALAHERSHLDARDPSVIGVALGLLALMPWNVLLWWQFHRLRRAIEMDCDARVLQCGCDVSAYCETLLYVGQKKSSHIPLLPAMSDSVSFLELRIRQMLRKPGKWVRASTVLFLCLSIGMAVVAAQVAPPAAIRPGMRSSVTPGPEALDRYTGFFQISPISLIEVTRADGSLSVSISGQMAAPRPFHLVLVGNDRFAVQGNDALAVRFVTDASGRAVRLVATQAGRVVLDRPRIDEATAQRIKNALAVRIKAQKPFPGSEKALRLFLSDPDSGAGMSPELAWQRQQQKAAREDYLARIGPVQSYAFTGVNAFGSDTYLVKRRNGEETIMLVVDADGTLANAVRYSPMASPPDV</sequence>
<gene>
    <name evidence="3" type="ORF">HBF32_08875</name>
</gene>
<proteinExistence type="predicted"/>
<dbReference type="PANTHER" id="PTHR34978:SF3">
    <property type="entry name" value="SLR0241 PROTEIN"/>
    <property type="match status" value="1"/>
</dbReference>